<dbReference type="Proteomes" id="UP000292082">
    <property type="component" value="Unassembled WGS sequence"/>
</dbReference>
<evidence type="ECO:0000313" key="2">
    <source>
        <dbReference type="EMBL" id="TBU61899.1"/>
    </source>
</evidence>
<accession>A0A4V2JZJ9</accession>
<keyword evidence="3" id="KW-1185">Reference proteome</keyword>
<organism evidence="1">
    <name type="scientific">Dichomitus squalens</name>
    <dbReference type="NCBI Taxonomy" id="114155"/>
    <lineage>
        <taxon>Eukaryota</taxon>
        <taxon>Fungi</taxon>
        <taxon>Dikarya</taxon>
        <taxon>Basidiomycota</taxon>
        <taxon>Agaricomycotina</taxon>
        <taxon>Agaricomycetes</taxon>
        <taxon>Polyporales</taxon>
        <taxon>Polyporaceae</taxon>
        <taxon>Dichomitus</taxon>
    </lineage>
</organism>
<dbReference type="EMBL" id="ML143470">
    <property type="protein sequence ID" value="TBU24913.1"/>
    <property type="molecule type" value="Genomic_DNA"/>
</dbReference>
<protein>
    <submittedName>
        <fullName evidence="1">Uncharacterized protein</fullName>
    </submittedName>
</protein>
<sequence length="128" mass="14757">MIASYYSQQGWRDYPGGIHVAREGEPVRILGAWFGNGIDECEVWSKTLSKLHETMDRWKKGHTTIIGKKHVVQMFIGGMTQYLTNVQRMPTEVQRRLTKWLRNYIWDEKVVPPVAMPHLCASIENGGL</sequence>
<evidence type="ECO:0000313" key="3">
    <source>
        <dbReference type="Proteomes" id="UP000292082"/>
    </source>
</evidence>
<gene>
    <name evidence="2" type="ORF">BD310DRAFT_778245</name>
    <name evidence="1" type="ORF">BD311DRAFT_597508</name>
</gene>
<dbReference type="Proteomes" id="UP000292957">
    <property type="component" value="Unassembled WGS sequence"/>
</dbReference>
<proteinExistence type="predicted"/>
<dbReference type="OrthoDB" id="2205812at2759"/>
<dbReference type="EMBL" id="ML145096">
    <property type="protein sequence ID" value="TBU61899.1"/>
    <property type="molecule type" value="Genomic_DNA"/>
</dbReference>
<name>A0A4V2JZJ9_9APHY</name>
<reference evidence="1 3" key="1">
    <citation type="submission" date="2019-01" db="EMBL/GenBank/DDBJ databases">
        <title>Draft genome sequences of three monokaryotic isolates of the white-rot basidiomycete fungus Dichomitus squalens.</title>
        <authorList>
            <consortium name="DOE Joint Genome Institute"/>
            <person name="Lopez S.C."/>
            <person name="Andreopoulos B."/>
            <person name="Pangilinan J."/>
            <person name="Lipzen A."/>
            <person name="Riley R."/>
            <person name="Ahrendt S."/>
            <person name="Ng V."/>
            <person name="Barry K."/>
            <person name="Daum C."/>
            <person name="Grigoriev I.V."/>
            <person name="Hilden K.S."/>
            <person name="Makela M.R."/>
            <person name="de Vries R.P."/>
        </authorList>
    </citation>
    <scope>NUCLEOTIDE SEQUENCE [LARGE SCALE GENOMIC DNA]</scope>
    <source>
        <strain evidence="2 3">CBS 464.89</strain>
        <strain evidence="1">OM18370.1</strain>
    </source>
</reference>
<evidence type="ECO:0000313" key="1">
    <source>
        <dbReference type="EMBL" id="TBU24913.1"/>
    </source>
</evidence>
<feature type="non-terminal residue" evidence="1">
    <location>
        <position position="128"/>
    </location>
</feature>
<dbReference type="AlphaFoldDB" id="A0A4V2JZJ9"/>